<dbReference type="GO" id="GO:0006508">
    <property type="term" value="P:proteolysis"/>
    <property type="evidence" value="ECO:0007669"/>
    <property type="project" value="InterPro"/>
</dbReference>
<evidence type="ECO:0000313" key="2">
    <source>
        <dbReference type="EMBL" id="GCD12195.1"/>
    </source>
</evidence>
<accession>A0A401URM7</accession>
<evidence type="ECO:0000259" key="1">
    <source>
        <dbReference type="Pfam" id="PF03572"/>
    </source>
</evidence>
<dbReference type="SUPFAM" id="SSF52096">
    <property type="entry name" value="ClpP/crotonase"/>
    <property type="match status" value="1"/>
</dbReference>
<evidence type="ECO:0000313" key="3">
    <source>
        <dbReference type="Proteomes" id="UP000287872"/>
    </source>
</evidence>
<dbReference type="Gene3D" id="3.90.226.10">
    <property type="entry name" value="2-enoyl-CoA Hydratase, Chain A, domain 1"/>
    <property type="match status" value="1"/>
</dbReference>
<protein>
    <recommendedName>
        <fullName evidence="1">Tail specific protease domain-containing protein</fullName>
    </recommendedName>
</protein>
<name>A0A401URM7_9CLOT</name>
<dbReference type="Proteomes" id="UP000287872">
    <property type="component" value="Unassembled WGS sequence"/>
</dbReference>
<organism evidence="2 3">
    <name type="scientific">Clostridium tagluense</name>
    <dbReference type="NCBI Taxonomy" id="360422"/>
    <lineage>
        <taxon>Bacteria</taxon>
        <taxon>Bacillati</taxon>
        <taxon>Bacillota</taxon>
        <taxon>Clostridia</taxon>
        <taxon>Eubacteriales</taxon>
        <taxon>Clostridiaceae</taxon>
        <taxon>Clostridium</taxon>
    </lineage>
</organism>
<reference evidence="2 3" key="1">
    <citation type="submission" date="2018-11" db="EMBL/GenBank/DDBJ databases">
        <title>Genome sequencing and assembly of Clostridium tagluense strain A121.</title>
        <authorList>
            <person name="Murakami T."/>
            <person name="Segawa T."/>
            <person name="Shcherbakova V.A."/>
            <person name="Mori H."/>
            <person name="Yoshimura Y."/>
        </authorList>
    </citation>
    <scope>NUCLEOTIDE SEQUENCE [LARGE SCALE GENOMIC DNA]</scope>
    <source>
        <strain evidence="2 3">A121</strain>
    </source>
</reference>
<dbReference type="GO" id="GO:0008236">
    <property type="term" value="F:serine-type peptidase activity"/>
    <property type="evidence" value="ECO:0007669"/>
    <property type="project" value="InterPro"/>
</dbReference>
<dbReference type="AlphaFoldDB" id="A0A401URM7"/>
<dbReference type="RefSeq" id="WP_125004689.1">
    <property type="nucleotide sequence ID" value="NZ_BHYK01000028.1"/>
</dbReference>
<dbReference type="EMBL" id="BHYK01000028">
    <property type="protein sequence ID" value="GCD12195.1"/>
    <property type="molecule type" value="Genomic_DNA"/>
</dbReference>
<gene>
    <name evidence="2" type="ORF">Ctaglu_38180</name>
</gene>
<dbReference type="InterPro" id="IPR029045">
    <property type="entry name" value="ClpP/crotonase-like_dom_sf"/>
</dbReference>
<dbReference type="InterPro" id="IPR005151">
    <property type="entry name" value="Tail-specific_protease"/>
</dbReference>
<feature type="domain" description="Tail specific protease" evidence="1">
    <location>
        <begin position="243"/>
        <end position="355"/>
    </location>
</feature>
<comment type="caution">
    <text evidence="2">The sequence shown here is derived from an EMBL/GenBank/DDBJ whole genome shotgun (WGS) entry which is preliminary data.</text>
</comment>
<dbReference type="OrthoDB" id="5480566at2"/>
<sequence length="394" mass="46026">MDSNRNTRWLEDINFLCRELSLKHKNLFFQKNKEDFFKEIESLKTDIESLSNYEIKLEIAKIVASMGDAHTYVPLNVNLLLPLELYWFADGIYVIVAPQQYKEILYRKIIKINNIDIEEVINILSSIISYENETYLKSQLPKYLPAIELLYDLGLVNDIDILELTFEDENKKERTLEIESMPLGEWKELYNLINNDLMYSTNLPLYRRNSHKNYWFEYIDASSIVYFKYDACKDMPPKDVVTFCSELISFIEAHIVEKLIIDLRNNFGGNSSLLNPFIEYIINCDKINKTGNLFIIIGRETFSSALLNSFFLKENTSAIFLGEPTGGKPNCYGEVQRFILKNSGLTVCYSTEYYKIIEDDTLLSLLPDVNIDFTIQNYINNEDPCFEYINKKDS</sequence>
<keyword evidence="3" id="KW-1185">Reference proteome</keyword>
<dbReference type="Pfam" id="PF03572">
    <property type="entry name" value="Peptidase_S41"/>
    <property type="match status" value="1"/>
</dbReference>
<proteinExistence type="predicted"/>